<proteinExistence type="predicted"/>
<reference evidence="2" key="2">
    <citation type="journal article" date="2021" name="PeerJ">
        <title>Extensive microbial diversity within the chicken gut microbiome revealed by metagenomics and culture.</title>
        <authorList>
            <person name="Gilroy R."/>
            <person name="Ravi A."/>
            <person name="Getino M."/>
            <person name="Pursley I."/>
            <person name="Horton D.L."/>
            <person name="Alikhan N.F."/>
            <person name="Baker D."/>
            <person name="Gharbi K."/>
            <person name="Hall N."/>
            <person name="Watson M."/>
            <person name="Adriaenssens E.M."/>
            <person name="Foster-Nyarko E."/>
            <person name="Jarju S."/>
            <person name="Secka A."/>
            <person name="Antonio M."/>
            <person name="Oren A."/>
            <person name="Chaudhuri R.R."/>
            <person name="La Ragione R."/>
            <person name="Hildebrand F."/>
            <person name="Pallen M.J."/>
        </authorList>
    </citation>
    <scope>NUCLEOTIDE SEQUENCE</scope>
    <source>
        <strain evidence="2">G3-4614</strain>
    </source>
</reference>
<protein>
    <submittedName>
        <fullName evidence="2">DUF2752 domain-containing protein</fullName>
    </submittedName>
</protein>
<keyword evidence="1" id="KW-1133">Transmembrane helix</keyword>
<feature type="transmembrane region" description="Helical" evidence="1">
    <location>
        <begin position="7"/>
        <end position="24"/>
    </location>
</feature>
<evidence type="ECO:0000313" key="3">
    <source>
        <dbReference type="Proteomes" id="UP000823636"/>
    </source>
</evidence>
<comment type="caution">
    <text evidence="2">The sequence shown here is derived from an EMBL/GenBank/DDBJ whole genome shotgun (WGS) entry which is preliminary data.</text>
</comment>
<accession>A0A9D9E3N2</accession>
<dbReference type="InterPro" id="IPR021215">
    <property type="entry name" value="DUF2752"/>
</dbReference>
<gene>
    <name evidence="2" type="ORF">IAC54_02675</name>
</gene>
<name>A0A9D9E3N2_9BACT</name>
<sequence length="136" mass="15157">MLKKKGAYLFLLTACIGGFLWLFLSQTLIPDGFSVCFFKNLWGIPCPACGTTHGVEALFNGDISTAFGLNPNSFIVAACLVYVPLCSLYDVLRKDDLLYRSFVFFCRIIDKPAVLMAFLIMEALIWGFKLWSFSGA</sequence>
<organism evidence="2 3">
    <name type="scientific">Candidatus Caccoplasma merdipullorum</name>
    <dbReference type="NCBI Taxonomy" id="2840718"/>
    <lineage>
        <taxon>Bacteria</taxon>
        <taxon>Pseudomonadati</taxon>
        <taxon>Bacteroidota</taxon>
        <taxon>Bacteroidia</taxon>
        <taxon>Bacteroidales</taxon>
        <taxon>Bacteroidaceae</taxon>
        <taxon>Bacteroidaceae incertae sedis</taxon>
        <taxon>Candidatus Caccoplasma</taxon>
    </lineage>
</organism>
<keyword evidence="1" id="KW-0812">Transmembrane</keyword>
<dbReference type="EMBL" id="JADIMW010000026">
    <property type="protein sequence ID" value="MBO8437788.1"/>
    <property type="molecule type" value="Genomic_DNA"/>
</dbReference>
<feature type="transmembrane region" description="Helical" evidence="1">
    <location>
        <begin position="113"/>
        <end position="133"/>
    </location>
</feature>
<feature type="transmembrane region" description="Helical" evidence="1">
    <location>
        <begin position="74"/>
        <end position="92"/>
    </location>
</feature>
<keyword evidence="1" id="KW-0472">Membrane</keyword>
<evidence type="ECO:0000313" key="2">
    <source>
        <dbReference type="EMBL" id="MBO8437788.1"/>
    </source>
</evidence>
<evidence type="ECO:0000256" key="1">
    <source>
        <dbReference type="SAM" id="Phobius"/>
    </source>
</evidence>
<dbReference type="Proteomes" id="UP000823636">
    <property type="component" value="Unassembled WGS sequence"/>
</dbReference>
<dbReference type="AlphaFoldDB" id="A0A9D9E3N2"/>
<dbReference type="Pfam" id="PF10825">
    <property type="entry name" value="DUF2752"/>
    <property type="match status" value="1"/>
</dbReference>
<reference evidence="2" key="1">
    <citation type="submission" date="2020-10" db="EMBL/GenBank/DDBJ databases">
        <authorList>
            <person name="Gilroy R."/>
        </authorList>
    </citation>
    <scope>NUCLEOTIDE SEQUENCE</scope>
    <source>
        <strain evidence="2">G3-4614</strain>
    </source>
</reference>